<feature type="compositionally biased region" description="Polar residues" evidence="1">
    <location>
        <begin position="422"/>
        <end position="432"/>
    </location>
</feature>
<dbReference type="EMBL" id="CM010632">
    <property type="protein sequence ID" value="RID61007.1"/>
    <property type="molecule type" value="Genomic_DNA"/>
</dbReference>
<dbReference type="Pfam" id="PF14392">
    <property type="entry name" value="zf-CCHC_4"/>
    <property type="match status" value="1"/>
</dbReference>
<evidence type="ECO:0000256" key="1">
    <source>
        <dbReference type="SAM" id="MobiDB-lite"/>
    </source>
</evidence>
<feature type="compositionally biased region" description="Basic residues" evidence="1">
    <location>
        <begin position="435"/>
        <end position="448"/>
    </location>
</feature>
<feature type="compositionally biased region" description="Basic and acidic residues" evidence="1">
    <location>
        <begin position="242"/>
        <end position="279"/>
    </location>
</feature>
<dbReference type="InterPro" id="IPR025558">
    <property type="entry name" value="DUF4283"/>
</dbReference>
<feature type="region of interest" description="Disordered" evidence="1">
    <location>
        <begin position="418"/>
        <end position="535"/>
    </location>
</feature>
<feature type="region of interest" description="Disordered" evidence="1">
    <location>
        <begin position="242"/>
        <end position="293"/>
    </location>
</feature>
<dbReference type="InterPro" id="IPR025836">
    <property type="entry name" value="Zn_knuckle_CX2CX4HX4C"/>
</dbReference>
<accession>A0A397Z5U3</accession>
<dbReference type="Pfam" id="PF14111">
    <property type="entry name" value="DUF4283"/>
    <property type="match status" value="1"/>
</dbReference>
<feature type="domain" description="Zinc knuckle CX2CX4HX4C" evidence="3">
    <location>
        <begin position="173"/>
        <end position="216"/>
    </location>
</feature>
<evidence type="ECO:0000259" key="2">
    <source>
        <dbReference type="Pfam" id="PF14111"/>
    </source>
</evidence>
<evidence type="ECO:0008006" key="6">
    <source>
        <dbReference type="Google" id="ProtNLM"/>
    </source>
</evidence>
<feature type="domain" description="DUF4283" evidence="2">
    <location>
        <begin position="38"/>
        <end position="118"/>
    </location>
</feature>
<dbReference type="AlphaFoldDB" id="A0A397Z5U3"/>
<organism evidence="4 5">
    <name type="scientific">Brassica campestris</name>
    <name type="common">Field mustard</name>
    <dbReference type="NCBI Taxonomy" id="3711"/>
    <lineage>
        <taxon>Eukaryota</taxon>
        <taxon>Viridiplantae</taxon>
        <taxon>Streptophyta</taxon>
        <taxon>Embryophyta</taxon>
        <taxon>Tracheophyta</taxon>
        <taxon>Spermatophyta</taxon>
        <taxon>Magnoliopsida</taxon>
        <taxon>eudicotyledons</taxon>
        <taxon>Gunneridae</taxon>
        <taxon>Pentapetalae</taxon>
        <taxon>rosids</taxon>
        <taxon>malvids</taxon>
        <taxon>Brassicales</taxon>
        <taxon>Brassicaceae</taxon>
        <taxon>Brassiceae</taxon>
        <taxon>Brassica</taxon>
    </lineage>
</organism>
<evidence type="ECO:0000313" key="5">
    <source>
        <dbReference type="Proteomes" id="UP000264353"/>
    </source>
</evidence>
<evidence type="ECO:0000313" key="4">
    <source>
        <dbReference type="EMBL" id="RID61007.1"/>
    </source>
</evidence>
<gene>
    <name evidence="4" type="ORF">BRARA_E00185</name>
</gene>
<feature type="region of interest" description="Disordered" evidence="1">
    <location>
        <begin position="370"/>
        <end position="406"/>
    </location>
</feature>
<feature type="region of interest" description="Disordered" evidence="1">
    <location>
        <begin position="1"/>
        <end position="20"/>
    </location>
</feature>
<dbReference type="PANTHER" id="PTHR31286">
    <property type="entry name" value="GLYCINE-RICH CELL WALL STRUCTURAL PROTEIN 1.8-LIKE"/>
    <property type="match status" value="1"/>
</dbReference>
<feature type="compositionally biased region" description="Polar residues" evidence="1">
    <location>
        <begin position="522"/>
        <end position="535"/>
    </location>
</feature>
<proteinExistence type="predicted"/>
<name>A0A397Z5U3_BRACM</name>
<dbReference type="Proteomes" id="UP000264353">
    <property type="component" value="Chromosome A5"/>
</dbReference>
<protein>
    <recommendedName>
        <fullName evidence="6">DUF4283 domain-containing protein</fullName>
    </recommendedName>
</protein>
<feature type="compositionally biased region" description="Basic and acidic residues" evidence="1">
    <location>
        <begin position="1"/>
        <end position="13"/>
    </location>
</feature>
<reference evidence="4 5" key="1">
    <citation type="submission" date="2018-06" db="EMBL/GenBank/DDBJ databases">
        <title>WGS assembly of Brassica rapa FPsc.</title>
        <authorList>
            <person name="Bowman J."/>
            <person name="Kohchi T."/>
            <person name="Yamato K."/>
            <person name="Jenkins J."/>
            <person name="Shu S."/>
            <person name="Ishizaki K."/>
            <person name="Yamaoka S."/>
            <person name="Nishihama R."/>
            <person name="Nakamura Y."/>
            <person name="Berger F."/>
            <person name="Adam C."/>
            <person name="Aki S."/>
            <person name="Althoff F."/>
            <person name="Araki T."/>
            <person name="Arteaga-Vazquez M."/>
            <person name="Balasubrmanian S."/>
            <person name="Bauer D."/>
            <person name="Boehm C."/>
            <person name="Briginshaw L."/>
            <person name="Caballero-Perez J."/>
            <person name="Catarino B."/>
            <person name="Chen F."/>
            <person name="Chiyoda S."/>
            <person name="Chovatia M."/>
            <person name="Davies K."/>
            <person name="Delmans M."/>
            <person name="Demura T."/>
            <person name="Dierschke T."/>
            <person name="Dolan L."/>
            <person name="Dorantes-Acosta A."/>
            <person name="Eklund D."/>
            <person name="Florent S."/>
            <person name="Flores-Sandoval E."/>
            <person name="Fujiyama A."/>
            <person name="Fukuzawa H."/>
            <person name="Galik B."/>
            <person name="Grimanelli D."/>
            <person name="Grimwood J."/>
            <person name="Grossniklaus U."/>
            <person name="Hamada T."/>
            <person name="Haseloff J."/>
            <person name="Hetherington A."/>
            <person name="Higo A."/>
            <person name="Hirakawa Y."/>
            <person name="Hundley H."/>
            <person name="Ikeda Y."/>
            <person name="Inoue K."/>
            <person name="Inoue S."/>
            <person name="Ishida S."/>
            <person name="Jia Q."/>
            <person name="Kakita M."/>
            <person name="Kanazawa T."/>
            <person name="Kawai Y."/>
            <person name="Kawashima T."/>
            <person name="Kennedy M."/>
            <person name="Kinose K."/>
            <person name="Kinoshita T."/>
            <person name="Kohara Y."/>
            <person name="Koide E."/>
            <person name="Komatsu K."/>
            <person name="Kopischke S."/>
            <person name="Kubo M."/>
            <person name="Kyozuka J."/>
            <person name="Lagercrantz U."/>
            <person name="Lin S."/>
            <person name="Lindquist E."/>
            <person name="Lipzen A."/>
            <person name="Lu C."/>
            <person name="Luna E."/>
            <person name="Martienssen R."/>
            <person name="Minamino N."/>
            <person name="Mizutani M."/>
            <person name="Mizutani M."/>
            <person name="Mochizuki N."/>
            <person name="Monte I."/>
            <person name="Mosher R."/>
            <person name="Nagasaki H."/>
            <person name="Nakagami H."/>
            <person name="Naramoto S."/>
            <person name="Nishitani K."/>
            <person name="Ohtani M."/>
            <person name="Okamoto T."/>
            <person name="Okumura M."/>
            <person name="Phillips J."/>
            <person name="Pollak B."/>
            <person name="Reinders A."/>
            <person name="Roevekamp M."/>
            <person name="Sano R."/>
            <person name="Sawa S."/>
            <person name="Schmid M."/>
            <person name="Shirakawa M."/>
            <person name="Solano R."/>
            <person name="Spunde A."/>
            <person name="Suetsugu N."/>
            <person name="Sugano S."/>
            <person name="Sugiyama A."/>
            <person name="Sun R."/>
            <person name="Suzuki Y."/>
            <person name="Takenaka M."/>
            <person name="Takezawa D."/>
            <person name="Tomogane H."/>
            <person name="Tsuzuki M."/>
            <person name="Ueda T."/>
            <person name="Umeda M."/>
            <person name="Ward J."/>
            <person name="Watanabe Y."/>
            <person name="Yazaki K."/>
            <person name="Yokoyama R."/>
            <person name="Yoshitake Y."/>
            <person name="Yotsui I."/>
            <person name="Zachgo S."/>
            <person name="Schmutz J."/>
        </authorList>
    </citation>
    <scope>NUCLEOTIDE SEQUENCE [LARGE SCALE GENOMIC DNA]</scope>
    <source>
        <strain evidence="5">cv. B-3</strain>
    </source>
</reference>
<evidence type="ECO:0000259" key="3">
    <source>
        <dbReference type="Pfam" id="PF14392"/>
    </source>
</evidence>
<dbReference type="InterPro" id="IPR040256">
    <property type="entry name" value="At4g02000-like"/>
</dbReference>
<sequence>MAHRLSRSEKGKWVSDSSKQTRRPSVIIPATDNNALIEANKFTLIGRVTNANIQKTRALVDFFLQHWSVVGQFTGRELGPQLFQFTFESERDLQTILQKSPFHFKRWMLILQRWEPNTSDDFPSLISFWVRIHGIPLHFWNEQTLEAIGAGVGLVGPKDVDRGRVRVHLNGLKPLEMFLDITLPTGESKKVELEYEKLEKHCFLCKALTHEKEDCPRRRDLEGKVVEPKDINYSRTKDSLDAVRRAKDEKKADRSRAPHVFDREREDQARYHRRGEGYETPRAPRPRSPTRSYYSERKRLALPVARTLLPDGDDLNFQKEPSSQERMSALQRLTPPSNVRVPLLLNGVANSDSGRLQEVEVQYLEDTFPTHILNTSGGPSSSRPPARERLTLPQESPIRSLSGDRRHLAEVNMARVTEEEANLNSSNLQQAPPSKVRKANTSKASGKRKAAERPPPKRKVAQSPLQGVSLKKRRVNKIQNSPRGKSANKGVPGNATTPAMETRARNKRQTNPTVTLIPAMTRQGTDFRSAQSTLP</sequence>
<dbReference type="PANTHER" id="PTHR31286:SF163">
    <property type="entry name" value="ZINC KNUCKLE CX2CX4HX4C DOMAIN-CONTAINING PROTEIN"/>
    <property type="match status" value="1"/>
</dbReference>